<dbReference type="EMBL" id="JANBPG010000034">
    <property type="protein sequence ID" value="KAJ1901302.1"/>
    <property type="molecule type" value="Genomic_DNA"/>
</dbReference>
<sequence>MTDVLGGLLMGSIKNIYLRLNLPVAEPCAKASEAAENTESKACEAAEGTKNMGCEVVDETENKVFTSAEKPAQLESGNFKDSL</sequence>
<organism evidence="1 2">
    <name type="scientific">Kickxella alabastrina</name>
    <dbReference type="NCBI Taxonomy" id="61397"/>
    <lineage>
        <taxon>Eukaryota</taxon>
        <taxon>Fungi</taxon>
        <taxon>Fungi incertae sedis</taxon>
        <taxon>Zoopagomycota</taxon>
        <taxon>Kickxellomycotina</taxon>
        <taxon>Kickxellomycetes</taxon>
        <taxon>Kickxellales</taxon>
        <taxon>Kickxellaceae</taxon>
        <taxon>Kickxella</taxon>
    </lineage>
</organism>
<protein>
    <submittedName>
        <fullName evidence="1">Uncharacterized protein</fullName>
    </submittedName>
</protein>
<evidence type="ECO:0000313" key="2">
    <source>
        <dbReference type="Proteomes" id="UP001150581"/>
    </source>
</evidence>
<dbReference type="Proteomes" id="UP001150581">
    <property type="component" value="Unassembled WGS sequence"/>
</dbReference>
<keyword evidence="2" id="KW-1185">Reference proteome</keyword>
<name>A0ACC1IUV0_9FUNG</name>
<comment type="caution">
    <text evidence="1">The sequence shown here is derived from an EMBL/GenBank/DDBJ whole genome shotgun (WGS) entry which is preliminary data.</text>
</comment>
<evidence type="ECO:0000313" key="1">
    <source>
        <dbReference type="EMBL" id="KAJ1901302.1"/>
    </source>
</evidence>
<reference evidence="1" key="1">
    <citation type="submission" date="2022-07" db="EMBL/GenBank/DDBJ databases">
        <title>Phylogenomic reconstructions and comparative analyses of Kickxellomycotina fungi.</title>
        <authorList>
            <person name="Reynolds N.K."/>
            <person name="Stajich J.E."/>
            <person name="Barry K."/>
            <person name="Grigoriev I.V."/>
            <person name="Crous P."/>
            <person name="Smith M.E."/>
        </authorList>
    </citation>
    <scope>NUCLEOTIDE SEQUENCE</scope>
    <source>
        <strain evidence="1">Benny 63K</strain>
    </source>
</reference>
<accession>A0ACC1IUV0</accession>
<gene>
    <name evidence="1" type="ORF">LPJ66_000888</name>
</gene>
<proteinExistence type="predicted"/>